<evidence type="ECO:0000256" key="1">
    <source>
        <dbReference type="SAM" id="SignalP"/>
    </source>
</evidence>
<feature type="signal peptide" evidence="1">
    <location>
        <begin position="1"/>
        <end position="22"/>
    </location>
</feature>
<protein>
    <submittedName>
        <fullName evidence="2">Putative secreted protein</fullName>
    </submittedName>
</protein>
<sequence>MRVFRPWSEFFSTWIVAAHCSCFSVHCGSFHSRSWKSTTTAGRTCRCFSIQFRLRMPFGEYHSYDWCLGLDTGNS</sequence>
<dbReference type="EMBL" id="GGFK01015068">
    <property type="protein sequence ID" value="MBW48389.1"/>
    <property type="molecule type" value="Transcribed_RNA"/>
</dbReference>
<feature type="chain" id="PRO_5014921514" evidence="1">
    <location>
        <begin position="23"/>
        <end position="75"/>
    </location>
</feature>
<organism evidence="2">
    <name type="scientific">Anopheles triannulatus</name>
    <dbReference type="NCBI Taxonomy" id="58253"/>
    <lineage>
        <taxon>Eukaryota</taxon>
        <taxon>Metazoa</taxon>
        <taxon>Ecdysozoa</taxon>
        <taxon>Arthropoda</taxon>
        <taxon>Hexapoda</taxon>
        <taxon>Insecta</taxon>
        <taxon>Pterygota</taxon>
        <taxon>Neoptera</taxon>
        <taxon>Endopterygota</taxon>
        <taxon>Diptera</taxon>
        <taxon>Nematocera</taxon>
        <taxon>Culicoidea</taxon>
        <taxon>Culicidae</taxon>
        <taxon>Anophelinae</taxon>
        <taxon>Anopheles</taxon>
    </lineage>
</organism>
<name>A0A2M4B5Q8_9DIPT</name>
<evidence type="ECO:0000313" key="2">
    <source>
        <dbReference type="EMBL" id="MBW48389.1"/>
    </source>
</evidence>
<dbReference type="AlphaFoldDB" id="A0A2M4B5Q8"/>
<proteinExistence type="predicted"/>
<accession>A0A2M4B5Q8</accession>
<reference evidence="2" key="1">
    <citation type="submission" date="2018-01" db="EMBL/GenBank/DDBJ databases">
        <title>An insight into the sialome of Amazonian anophelines.</title>
        <authorList>
            <person name="Ribeiro J.M."/>
            <person name="Scarpassa V."/>
            <person name="Calvo E."/>
        </authorList>
    </citation>
    <scope>NUCLEOTIDE SEQUENCE</scope>
    <source>
        <tissue evidence="2">Salivary glands</tissue>
    </source>
</reference>
<keyword evidence="1" id="KW-0732">Signal</keyword>